<name>A0A5J6WFG2_MORMI</name>
<dbReference type="InterPro" id="IPR018490">
    <property type="entry name" value="cNMP-bd_dom_sf"/>
</dbReference>
<dbReference type="RefSeq" id="WP_019441965.1">
    <property type="nucleotide sequence ID" value="NZ_ALOE01000023.1"/>
</dbReference>
<keyword evidence="2" id="KW-0238">DNA-binding</keyword>
<dbReference type="EMBL" id="CP044399">
    <property type="protein sequence ID" value="QFI36733.1"/>
    <property type="molecule type" value="Genomic_DNA"/>
</dbReference>
<protein>
    <submittedName>
        <fullName evidence="5">Crp/Fnr family transcriptional regulator</fullName>
    </submittedName>
</protein>
<dbReference type="GO" id="GO:0003677">
    <property type="term" value="F:DNA binding"/>
    <property type="evidence" value="ECO:0007669"/>
    <property type="project" value="UniProtKB-KW"/>
</dbReference>
<evidence type="ECO:0000256" key="1">
    <source>
        <dbReference type="ARBA" id="ARBA00023015"/>
    </source>
</evidence>
<evidence type="ECO:0000313" key="6">
    <source>
        <dbReference type="Proteomes" id="UP000327424"/>
    </source>
</evidence>
<dbReference type="PROSITE" id="PS51063">
    <property type="entry name" value="HTH_CRP_2"/>
    <property type="match status" value="1"/>
</dbReference>
<dbReference type="SUPFAM" id="SSF51206">
    <property type="entry name" value="cAMP-binding domain-like"/>
    <property type="match status" value="1"/>
</dbReference>
<dbReference type="OrthoDB" id="6213632at2"/>
<accession>A0A5J6WFG2</accession>
<dbReference type="GO" id="GO:0006355">
    <property type="term" value="P:regulation of DNA-templated transcription"/>
    <property type="evidence" value="ECO:0007669"/>
    <property type="project" value="InterPro"/>
</dbReference>
<evidence type="ECO:0000313" key="5">
    <source>
        <dbReference type="EMBL" id="QFI36733.1"/>
    </source>
</evidence>
<organism evidence="5 6">
    <name type="scientific">Moritella marina ATCC 15381</name>
    <dbReference type="NCBI Taxonomy" id="1202962"/>
    <lineage>
        <taxon>Bacteria</taxon>
        <taxon>Pseudomonadati</taxon>
        <taxon>Pseudomonadota</taxon>
        <taxon>Gammaproteobacteria</taxon>
        <taxon>Alteromonadales</taxon>
        <taxon>Moritellaceae</taxon>
        <taxon>Moritella</taxon>
    </lineage>
</organism>
<evidence type="ECO:0000256" key="3">
    <source>
        <dbReference type="ARBA" id="ARBA00023163"/>
    </source>
</evidence>
<reference evidence="5 6" key="1">
    <citation type="submission" date="2019-09" db="EMBL/GenBank/DDBJ databases">
        <title>Hybrid Assembly of the complete Genome of the Deep-Sea Bacterium Moritella marina from long Nanopore and Illumina reads.</title>
        <authorList>
            <person name="Magin S."/>
            <person name="Georgoulis A."/>
            <person name="Papadimitriou K."/>
            <person name="Iliakis G."/>
            <person name="Vorgias C.E."/>
        </authorList>
    </citation>
    <scope>NUCLEOTIDE SEQUENCE [LARGE SCALE GENOMIC DNA]</scope>
    <source>
        <strain evidence="5 6">MP-1</strain>
    </source>
</reference>
<evidence type="ECO:0000256" key="2">
    <source>
        <dbReference type="ARBA" id="ARBA00023125"/>
    </source>
</evidence>
<dbReference type="Pfam" id="PF13545">
    <property type="entry name" value="HTH_Crp_2"/>
    <property type="match status" value="1"/>
</dbReference>
<dbReference type="SMART" id="SM00419">
    <property type="entry name" value="HTH_CRP"/>
    <property type="match status" value="1"/>
</dbReference>
<dbReference type="AlphaFoldDB" id="A0A5J6WFG2"/>
<sequence length="243" mass="27697">MIQLEIAKTIIWPTTLSNNTKRKLIKIAQCKTEFTDNRQIFSDGVCYIYQGNAAICMQSKNLKTVNSMVMGKQEWFGDCQSVENNLVSFSLSEIEPLNLIFFPRHQLNILMNDDLEVVKWLYHVVNASQQKWRQSQLLSSENKLIKISYLLIDLAMHQKKIKGAIPKIAISQQQISMIIGIARQRVNEALKQLESLGYIELERSSVYITDFAALCRILDNVDLSVRDPRGSLSDIPCESAMPA</sequence>
<keyword evidence="3" id="KW-0804">Transcription</keyword>
<dbReference type="InterPro" id="IPR036390">
    <property type="entry name" value="WH_DNA-bd_sf"/>
</dbReference>
<proteinExistence type="predicted"/>
<evidence type="ECO:0000259" key="4">
    <source>
        <dbReference type="PROSITE" id="PS51063"/>
    </source>
</evidence>
<dbReference type="Gene3D" id="2.60.120.10">
    <property type="entry name" value="Jelly Rolls"/>
    <property type="match status" value="1"/>
</dbReference>
<dbReference type="KEGG" id="mmaa:FR932_02240"/>
<feature type="domain" description="HTH crp-type" evidence="4">
    <location>
        <begin position="141"/>
        <end position="212"/>
    </location>
</feature>
<dbReference type="SUPFAM" id="SSF46785">
    <property type="entry name" value="Winged helix' DNA-binding domain"/>
    <property type="match status" value="1"/>
</dbReference>
<dbReference type="Proteomes" id="UP000327424">
    <property type="component" value="Chromosome"/>
</dbReference>
<gene>
    <name evidence="5" type="ORF">FR932_02240</name>
</gene>
<dbReference type="InterPro" id="IPR012318">
    <property type="entry name" value="HTH_CRP"/>
</dbReference>
<keyword evidence="6" id="KW-1185">Reference proteome</keyword>
<keyword evidence="1" id="KW-0805">Transcription regulation</keyword>
<dbReference type="InterPro" id="IPR014710">
    <property type="entry name" value="RmlC-like_jellyroll"/>
</dbReference>